<evidence type="ECO:0000313" key="1">
    <source>
        <dbReference type="EMBL" id="ETK03599.1"/>
    </source>
</evidence>
<evidence type="ECO:0000313" key="2">
    <source>
        <dbReference type="Proteomes" id="UP000018872"/>
    </source>
</evidence>
<proteinExistence type="predicted"/>
<dbReference type="EMBL" id="AYYC01000734">
    <property type="protein sequence ID" value="ETK03599.1"/>
    <property type="molecule type" value="Genomic_DNA"/>
</dbReference>
<dbReference type="AlphaFoldDB" id="W2C8R2"/>
<gene>
    <name evidence="1" type="ORF">T229_13340</name>
</gene>
<accession>W2C8R2</accession>
<reference evidence="1 2" key="1">
    <citation type="submission" date="2013-11" db="EMBL/GenBank/DDBJ databases">
        <title>Single cell genomics of uncultured Tannerella BU063 (oral taxon 286).</title>
        <authorList>
            <person name="Beall C.J."/>
            <person name="Campbell A.G."/>
            <person name="Griffen A.L."/>
            <person name="Podar M."/>
            <person name="Leys E.J."/>
        </authorList>
    </citation>
    <scope>NUCLEOTIDE SEQUENCE [LARGE SCALE GENOMIC DNA]</scope>
    <source>
        <strain evidence="1">Cell 5</strain>
    </source>
</reference>
<organism evidence="1 2">
    <name type="scientific">Tannerella sp. oral taxon BU063 isolate Cell 5</name>
    <dbReference type="NCBI Taxonomy" id="1410950"/>
    <lineage>
        <taxon>Bacteria</taxon>
        <taxon>Pseudomonadati</taxon>
        <taxon>Bacteroidota</taxon>
        <taxon>Bacteroidia</taxon>
        <taxon>Bacteroidales</taxon>
        <taxon>Tannerellaceae</taxon>
        <taxon>Tannerella</taxon>
    </lineage>
</organism>
<dbReference type="Proteomes" id="UP000018872">
    <property type="component" value="Unassembled WGS sequence"/>
</dbReference>
<sequence>MLCSNAANASRNFLVFAGMLQMPRETFWFWRKISANIPLQKKKLVGRRHWIGNEVETSEALEVVGICTNKGRLSFEAAMLL</sequence>
<comment type="caution">
    <text evidence="1">The sequence shown here is derived from an EMBL/GenBank/DDBJ whole genome shotgun (WGS) entry which is preliminary data.</text>
</comment>
<name>W2C8R2_9BACT</name>
<protein>
    <submittedName>
        <fullName evidence="1">Uncharacterized protein</fullName>
    </submittedName>
</protein>